<dbReference type="RefSeq" id="WP_425455181.1">
    <property type="nucleotide sequence ID" value="NZ_RKRF01000009.1"/>
</dbReference>
<sequence length="35" mass="3905">MEGYGYVLILFAFGSFIIGLISLIVQIIMAINKKK</sequence>
<keyword evidence="3" id="KW-1185">Reference proteome</keyword>
<dbReference type="EMBL" id="RKRF01000009">
    <property type="protein sequence ID" value="RPF53231.1"/>
    <property type="molecule type" value="Genomic_DNA"/>
</dbReference>
<feature type="transmembrane region" description="Helical" evidence="1">
    <location>
        <begin position="6"/>
        <end position="31"/>
    </location>
</feature>
<keyword evidence="1" id="KW-0812">Transmembrane</keyword>
<protein>
    <submittedName>
        <fullName evidence="2">Putative holin-like toxin</fullName>
    </submittedName>
</protein>
<dbReference type="Pfam" id="PF16935">
    <property type="entry name" value="Hol_Tox"/>
    <property type="match status" value="1"/>
</dbReference>
<name>A0A3N5C9D0_9BACI</name>
<dbReference type="InterPro" id="IPR031616">
    <property type="entry name" value="BsrE-like"/>
</dbReference>
<evidence type="ECO:0000313" key="2">
    <source>
        <dbReference type="EMBL" id="RPF53231.1"/>
    </source>
</evidence>
<comment type="caution">
    <text evidence="2">The sequence shown here is derived from an EMBL/GenBank/DDBJ whole genome shotgun (WGS) entry which is preliminary data.</text>
</comment>
<dbReference type="Proteomes" id="UP000276443">
    <property type="component" value="Unassembled WGS sequence"/>
</dbReference>
<keyword evidence="1" id="KW-1133">Transmembrane helix</keyword>
<evidence type="ECO:0000313" key="3">
    <source>
        <dbReference type="Proteomes" id="UP000276443"/>
    </source>
</evidence>
<organism evidence="2 3">
    <name type="scientific">Aquisalibacillus elongatus</name>
    <dbReference type="NCBI Taxonomy" id="485577"/>
    <lineage>
        <taxon>Bacteria</taxon>
        <taxon>Bacillati</taxon>
        <taxon>Bacillota</taxon>
        <taxon>Bacilli</taxon>
        <taxon>Bacillales</taxon>
        <taxon>Bacillaceae</taxon>
        <taxon>Aquisalibacillus</taxon>
    </lineage>
</organism>
<gene>
    <name evidence="2" type="ORF">EDC24_1728</name>
</gene>
<reference evidence="2 3" key="1">
    <citation type="submission" date="2018-11" db="EMBL/GenBank/DDBJ databases">
        <title>Genomic Encyclopedia of Type Strains, Phase IV (KMG-IV): sequencing the most valuable type-strain genomes for metagenomic binning, comparative biology and taxonomic classification.</title>
        <authorList>
            <person name="Goeker M."/>
        </authorList>
    </citation>
    <scope>NUCLEOTIDE SEQUENCE [LARGE SCALE GENOMIC DNA]</scope>
    <source>
        <strain evidence="2 3">DSM 18090</strain>
    </source>
</reference>
<evidence type="ECO:0000256" key="1">
    <source>
        <dbReference type="SAM" id="Phobius"/>
    </source>
</evidence>
<keyword evidence="1" id="KW-0472">Membrane</keyword>
<dbReference type="AlphaFoldDB" id="A0A3N5C9D0"/>
<proteinExistence type="predicted"/>
<accession>A0A3N5C9D0</accession>